<organism evidence="2 3">
    <name type="scientific">Senna tora</name>
    <dbReference type="NCBI Taxonomy" id="362788"/>
    <lineage>
        <taxon>Eukaryota</taxon>
        <taxon>Viridiplantae</taxon>
        <taxon>Streptophyta</taxon>
        <taxon>Embryophyta</taxon>
        <taxon>Tracheophyta</taxon>
        <taxon>Spermatophyta</taxon>
        <taxon>Magnoliopsida</taxon>
        <taxon>eudicotyledons</taxon>
        <taxon>Gunneridae</taxon>
        <taxon>Pentapetalae</taxon>
        <taxon>rosids</taxon>
        <taxon>fabids</taxon>
        <taxon>Fabales</taxon>
        <taxon>Fabaceae</taxon>
        <taxon>Caesalpinioideae</taxon>
        <taxon>Cassia clade</taxon>
        <taxon>Senna</taxon>
    </lineage>
</organism>
<keyword evidence="3" id="KW-1185">Reference proteome</keyword>
<proteinExistence type="predicted"/>
<feature type="region of interest" description="Disordered" evidence="1">
    <location>
        <begin position="24"/>
        <end position="50"/>
    </location>
</feature>
<reference evidence="2" key="1">
    <citation type="submission" date="2020-09" db="EMBL/GenBank/DDBJ databases">
        <title>Genome-Enabled Discovery of Anthraquinone Biosynthesis in Senna tora.</title>
        <authorList>
            <person name="Kang S.-H."/>
            <person name="Pandey R.P."/>
            <person name="Lee C.-M."/>
            <person name="Sim J.-S."/>
            <person name="Jeong J.-T."/>
            <person name="Choi B.-S."/>
            <person name="Jung M."/>
            <person name="Ginzburg D."/>
            <person name="Zhao K."/>
            <person name="Won S.Y."/>
            <person name="Oh T.-J."/>
            <person name="Yu Y."/>
            <person name="Kim N.-H."/>
            <person name="Lee O.R."/>
            <person name="Lee T.-H."/>
            <person name="Bashyal P."/>
            <person name="Kim T.-S."/>
            <person name="Lee W.-H."/>
            <person name="Kawkins C."/>
            <person name="Kim C.-K."/>
            <person name="Kim J.S."/>
            <person name="Ahn B.O."/>
            <person name="Rhee S.Y."/>
            <person name="Sohng J.K."/>
        </authorList>
    </citation>
    <scope>NUCLEOTIDE SEQUENCE</scope>
    <source>
        <tissue evidence="2">Leaf</tissue>
    </source>
</reference>
<dbReference type="AlphaFoldDB" id="A0A835C9V0"/>
<evidence type="ECO:0000313" key="2">
    <source>
        <dbReference type="EMBL" id="KAF7833072.1"/>
    </source>
</evidence>
<accession>A0A835C9V0</accession>
<comment type="caution">
    <text evidence="2">The sequence shown here is derived from an EMBL/GenBank/DDBJ whole genome shotgun (WGS) entry which is preliminary data.</text>
</comment>
<evidence type="ECO:0000256" key="1">
    <source>
        <dbReference type="SAM" id="MobiDB-lite"/>
    </source>
</evidence>
<sequence>MRGQPCHDAIRYPHNCLCEVKIDDSSRSQESMLNNEGKDDDEEPQHHWPN</sequence>
<evidence type="ECO:0000313" key="3">
    <source>
        <dbReference type="Proteomes" id="UP000634136"/>
    </source>
</evidence>
<gene>
    <name evidence="2" type="ORF">G2W53_015405</name>
</gene>
<dbReference type="Proteomes" id="UP000634136">
    <property type="component" value="Unassembled WGS sequence"/>
</dbReference>
<name>A0A835C9V0_9FABA</name>
<protein>
    <submittedName>
        <fullName evidence="2">Uncharacterized protein</fullName>
    </submittedName>
</protein>
<dbReference type="EMBL" id="JAAIUW010000005">
    <property type="protein sequence ID" value="KAF7833072.1"/>
    <property type="molecule type" value="Genomic_DNA"/>
</dbReference>